<evidence type="ECO:0000313" key="8">
    <source>
        <dbReference type="Proteomes" id="UP001479436"/>
    </source>
</evidence>
<evidence type="ECO:0000256" key="2">
    <source>
        <dbReference type="ARBA" id="ARBA00022723"/>
    </source>
</evidence>
<proteinExistence type="predicted"/>
<name>A0ABR2WJR3_9FUNG</name>
<evidence type="ECO:0000256" key="1">
    <source>
        <dbReference type="ARBA" id="ARBA00001941"/>
    </source>
</evidence>
<comment type="caution">
    <text evidence="7">The sequence shown here is derived from an EMBL/GenBank/DDBJ whole genome shotgun (WGS) entry which is preliminary data.</text>
</comment>
<keyword evidence="8" id="KW-1185">Reference proteome</keyword>
<keyword evidence="2" id="KW-0479">Metal-binding</keyword>
<dbReference type="InterPro" id="IPR002509">
    <property type="entry name" value="NODB_dom"/>
</dbReference>
<protein>
    <submittedName>
        <fullName evidence="7">Chitin deacetylase</fullName>
        <ecNumber evidence="7">3.5.1.41</ecNumber>
    </submittedName>
</protein>
<keyword evidence="3" id="KW-0732">Signal</keyword>
<dbReference type="PROSITE" id="PS51677">
    <property type="entry name" value="NODB"/>
    <property type="match status" value="1"/>
</dbReference>
<dbReference type="Gene3D" id="3.20.20.370">
    <property type="entry name" value="Glycoside hydrolase/deacetylase"/>
    <property type="match status" value="1"/>
</dbReference>
<reference evidence="7 8" key="1">
    <citation type="submission" date="2023-04" db="EMBL/GenBank/DDBJ databases">
        <title>Genome of Basidiobolus ranarum AG-B5.</title>
        <authorList>
            <person name="Stajich J.E."/>
            <person name="Carter-House D."/>
            <person name="Gryganskyi A."/>
        </authorList>
    </citation>
    <scope>NUCLEOTIDE SEQUENCE [LARGE SCALE GENOMIC DNA]</scope>
    <source>
        <strain evidence="7 8">AG-B5</strain>
    </source>
</reference>
<evidence type="ECO:0000256" key="3">
    <source>
        <dbReference type="ARBA" id="ARBA00022729"/>
    </source>
</evidence>
<organism evidence="7 8">
    <name type="scientific">Basidiobolus ranarum</name>
    <dbReference type="NCBI Taxonomy" id="34480"/>
    <lineage>
        <taxon>Eukaryota</taxon>
        <taxon>Fungi</taxon>
        <taxon>Fungi incertae sedis</taxon>
        <taxon>Zoopagomycota</taxon>
        <taxon>Entomophthoromycotina</taxon>
        <taxon>Basidiobolomycetes</taxon>
        <taxon>Basidiobolales</taxon>
        <taxon>Basidiobolaceae</taxon>
        <taxon>Basidiobolus</taxon>
    </lineage>
</organism>
<dbReference type="SUPFAM" id="SSF88713">
    <property type="entry name" value="Glycoside hydrolase/deacetylase"/>
    <property type="match status" value="1"/>
</dbReference>
<evidence type="ECO:0000256" key="5">
    <source>
        <dbReference type="ARBA" id="ARBA00023277"/>
    </source>
</evidence>
<evidence type="ECO:0000259" key="6">
    <source>
        <dbReference type="PROSITE" id="PS51677"/>
    </source>
</evidence>
<evidence type="ECO:0000256" key="4">
    <source>
        <dbReference type="ARBA" id="ARBA00022801"/>
    </source>
</evidence>
<gene>
    <name evidence="7" type="primary">CDA2_28</name>
    <name evidence="7" type="ORF">K7432_013086</name>
</gene>
<dbReference type="InterPro" id="IPR011330">
    <property type="entry name" value="Glyco_hydro/deAcase_b/a-brl"/>
</dbReference>
<dbReference type="PANTHER" id="PTHR46471">
    <property type="entry name" value="CHITIN DEACETYLASE"/>
    <property type="match status" value="1"/>
</dbReference>
<keyword evidence="4 7" id="KW-0378">Hydrolase</keyword>
<dbReference type="PANTHER" id="PTHR46471:SF6">
    <property type="entry name" value="GLYCOSYL HYDROLASE"/>
    <property type="match status" value="1"/>
</dbReference>
<accession>A0ABR2WJR3</accession>
<sequence length="146" mass="16298">MRPPYGQADDRVKAVLKSMGYHNLMWNMDTLDWDIVNKKQDPILILDSFKKALTQGTVINPKKDPGFVSLQHDLYIDTIKKTPQIDELLKQNGFTLVLAHECAGLKSGYQELDNVDAQNHPENSASSTSTLPVLGLLLLPLLVTNI</sequence>
<dbReference type="GO" id="GO:0004099">
    <property type="term" value="F:chitin deacetylase activity"/>
    <property type="evidence" value="ECO:0007669"/>
    <property type="project" value="UniProtKB-EC"/>
</dbReference>
<evidence type="ECO:0000313" key="7">
    <source>
        <dbReference type="EMBL" id="KAK9761768.1"/>
    </source>
</evidence>
<dbReference type="Proteomes" id="UP001479436">
    <property type="component" value="Unassembled WGS sequence"/>
</dbReference>
<keyword evidence="5" id="KW-0119">Carbohydrate metabolism</keyword>
<dbReference type="EC" id="3.5.1.41" evidence="7"/>
<feature type="domain" description="NodB homology" evidence="6">
    <location>
        <begin position="1"/>
        <end position="97"/>
    </location>
</feature>
<comment type="cofactor">
    <cofactor evidence="1">
        <name>Co(2+)</name>
        <dbReference type="ChEBI" id="CHEBI:48828"/>
    </cofactor>
</comment>
<dbReference type="EMBL" id="JASJQH010001227">
    <property type="protein sequence ID" value="KAK9761768.1"/>
    <property type="molecule type" value="Genomic_DNA"/>
</dbReference>